<dbReference type="AlphaFoldDB" id="A0A5N5DQQ8"/>
<dbReference type="InterPro" id="IPR028163">
    <property type="entry name" value="HAUS_6_N"/>
</dbReference>
<feature type="domain" description="HAUS augmin-like complex subunit 6 N-terminal" evidence="2">
    <location>
        <begin position="38"/>
        <end position="251"/>
    </location>
</feature>
<evidence type="ECO:0000256" key="1">
    <source>
        <dbReference type="SAM" id="MobiDB-lite"/>
    </source>
</evidence>
<feature type="region of interest" description="Disordered" evidence="1">
    <location>
        <begin position="413"/>
        <end position="441"/>
    </location>
</feature>
<gene>
    <name evidence="3" type="ORF">DBV05_g1122</name>
</gene>
<protein>
    <recommendedName>
        <fullName evidence="2">HAUS augmin-like complex subunit 6 N-terminal domain-containing protein</fullName>
    </recommendedName>
</protein>
<accession>A0A5N5DQQ8</accession>
<feature type="compositionally biased region" description="Acidic residues" evidence="1">
    <location>
        <begin position="788"/>
        <end position="799"/>
    </location>
</feature>
<evidence type="ECO:0000259" key="2">
    <source>
        <dbReference type="Pfam" id="PF14661"/>
    </source>
</evidence>
<keyword evidence="4" id="KW-1185">Reference proteome</keyword>
<dbReference type="Pfam" id="PF14661">
    <property type="entry name" value="HAUS6_N"/>
    <property type="match status" value="1"/>
</dbReference>
<feature type="region of interest" description="Disordered" evidence="1">
    <location>
        <begin position="771"/>
        <end position="814"/>
    </location>
</feature>
<evidence type="ECO:0000313" key="4">
    <source>
        <dbReference type="Proteomes" id="UP000325902"/>
    </source>
</evidence>
<feature type="region of interest" description="Disordered" evidence="1">
    <location>
        <begin position="453"/>
        <end position="701"/>
    </location>
</feature>
<comment type="caution">
    <text evidence="3">The sequence shown here is derived from an EMBL/GenBank/DDBJ whole genome shotgun (WGS) entry which is preliminary data.</text>
</comment>
<proteinExistence type="predicted"/>
<dbReference type="OrthoDB" id="5575722at2759"/>
<name>A0A5N5DQQ8_9PEZI</name>
<dbReference type="Proteomes" id="UP000325902">
    <property type="component" value="Unassembled WGS sequence"/>
</dbReference>
<reference evidence="3 4" key="1">
    <citation type="journal article" date="2019" name="Sci. Rep.">
        <title>A multi-omics analysis of the grapevine pathogen Lasiodiplodia theobromae reveals that temperature affects the expression of virulence- and pathogenicity-related genes.</title>
        <authorList>
            <person name="Felix C."/>
            <person name="Meneses R."/>
            <person name="Goncalves M.F.M."/>
            <person name="Tilleman L."/>
            <person name="Duarte A.S."/>
            <person name="Jorrin-Novo J.V."/>
            <person name="Van de Peer Y."/>
            <person name="Deforce D."/>
            <person name="Van Nieuwerburgh F."/>
            <person name="Esteves A.C."/>
            <person name="Alves A."/>
        </authorList>
    </citation>
    <scope>NUCLEOTIDE SEQUENCE [LARGE SCALE GENOMIC DNA]</scope>
    <source>
        <strain evidence="3 4">LA-SOL3</strain>
    </source>
</reference>
<organism evidence="3 4">
    <name type="scientific">Lasiodiplodia theobromae</name>
    <dbReference type="NCBI Taxonomy" id="45133"/>
    <lineage>
        <taxon>Eukaryota</taxon>
        <taxon>Fungi</taxon>
        <taxon>Dikarya</taxon>
        <taxon>Ascomycota</taxon>
        <taxon>Pezizomycotina</taxon>
        <taxon>Dothideomycetes</taxon>
        <taxon>Dothideomycetes incertae sedis</taxon>
        <taxon>Botryosphaeriales</taxon>
        <taxon>Botryosphaeriaceae</taxon>
        <taxon>Lasiodiplodia</taxon>
    </lineage>
</organism>
<feature type="compositionally biased region" description="Polar residues" evidence="1">
    <location>
        <begin position="588"/>
        <end position="599"/>
    </location>
</feature>
<dbReference type="EMBL" id="VCHE01000004">
    <property type="protein sequence ID" value="KAB2580113.1"/>
    <property type="molecule type" value="Genomic_DNA"/>
</dbReference>
<sequence length="814" mass="90740">MSRPLSSHSSQAQTNAFSAAKALSLKGCSHQLSSTALFVTNLRLLDFDSYDDWPEITVHTFATKDAQQNQKKRIQCTEWALFRLFELWDRDETREKLSPFFPPLEPLQSLNLRAALYRCLNDLKKDGVLGRETILRKTMLDECKGDKLMEILVLFSTAVLKKRLSRAKSRRTNLPVARQYATAASLTLDQQASLLPLVVAHKAALTNVLRGRDDMRERYMDFGDLLEQKSIEAVERNEKCGEVLETLEESGKDLPDAASIKRILHDNWLGNPEWLELMMQGEQAEAADGLFQTPFEDIWNRVQLGQEVEEESHHHHQSLLQDLEVRVKGQEERLSRWKALHDKIQAMQPEEPAPKVSRTRNTSLDFNFDRHRDLRLGRVATHEFEDDEHTARSSDLPRRYSSILANMREDLAAASKVKSNRPPPSFVHKPRASSIPMQPPVQRRSFALRPRARLGSVEPPSPESTEPSKPAFNRPISPDWFSPLGKPQAEYEQDEPDRSPSPTPTRPTFDHGSIFGKYSSSRYEDDPVAPDSPPPPSEDPIDDGYVEEPVSPKPRSPSLLAPSSPPPNEEDLLAEQILAGMDAASPSPVKQQQSYQPQPVLSLMERTRLTMEGHTSSPAKAAPAPRPLAPEEQAKADATAALIERTRQTMLAMAERNPAPTSNPSKTGRARANSTKKKSSVDNGRGRRRSSLFPPNPWETRKISPLFEEWAEKSAAMEREEAAGLGISTAGGGRATPKDKLFEDNVDEQSVFKSRPKIAASPLLMPAEDDVGAGADAVSELGGGSEYDGMEGEDEEGDETMGAWESSPLRGKGR</sequence>
<evidence type="ECO:0000313" key="3">
    <source>
        <dbReference type="EMBL" id="KAB2580113.1"/>
    </source>
</evidence>